<feature type="domain" description="Ig-like" evidence="3">
    <location>
        <begin position="660"/>
        <end position="740"/>
    </location>
</feature>
<dbReference type="Pfam" id="PF17963">
    <property type="entry name" value="Big_9"/>
    <property type="match status" value="1"/>
</dbReference>
<keyword evidence="4" id="KW-0378">Hydrolase</keyword>
<dbReference type="InterPro" id="IPR007110">
    <property type="entry name" value="Ig-like_dom"/>
</dbReference>
<dbReference type="InterPro" id="IPR003598">
    <property type="entry name" value="Ig_sub2"/>
</dbReference>
<dbReference type="Gene3D" id="2.60.40.10">
    <property type="entry name" value="Immunoglobulins"/>
    <property type="match status" value="2"/>
</dbReference>
<proteinExistence type="predicted"/>
<dbReference type="Pfam" id="PF13927">
    <property type="entry name" value="Ig_3"/>
    <property type="match status" value="1"/>
</dbReference>
<evidence type="ECO:0000256" key="2">
    <source>
        <dbReference type="ARBA" id="ARBA00023157"/>
    </source>
</evidence>
<dbReference type="PANTHER" id="PTHR45080">
    <property type="entry name" value="CONTACTIN 5"/>
    <property type="match status" value="1"/>
</dbReference>
<dbReference type="InterPro" id="IPR003599">
    <property type="entry name" value="Ig_sub"/>
</dbReference>
<dbReference type="PROSITE" id="PS50835">
    <property type="entry name" value="IG_LIKE"/>
    <property type="match status" value="2"/>
</dbReference>
<comment type="caution">
    <text evidence="4">The sequence shown here is derived from an EMBL/GenBank/DDBJ whole genome shotgun (WGS) entry which is preliminary data.</text>
</comment>
<keyword evidence="1" id="KW-0732">Signal</keyword>
<name>A0A1J5SIF4_9ZZZZ</name>
<evidence type="ECO:0000256" key="1">
    <source>
        <dbReference type="ARBA" id="ARBA00022729"/>
    </source>
</evidence>
<evidence type="ECO:0000259" key="3">
    <source>
        <dbReference type="PROSITE" id="PS50835"/>
    </source>
</evidence>
<dbReference type="Gene3D" id="2.60.40.3440">
    <property type="match status" value="1"/>
</dbReference>
<organism evidence="4">
    <name type="scientific">mine drainage metagenome</name>
    <dbReference type="NCBI Taxonomy" id="410659"/>
    <lineage>
        <taxon>unclassified sequences</taxon>
        <taxon>metagenomes</taxon>
        <taxon>ecological metagenomes</taxon>
    </lineage>
</organism>
<dbReference type="AlphaFoldDB" id="A0A1J5SIF4"/>
<dbReference type="SMART" id="SM00409">
    <property type="entry name" value="IG"/>
    <property type="match status" value="2"/>
</dbReference>
<dbReference type="InterPro" id="IPR050958">
    <property type="entry name" value="Cell_Adh-Cytoskel_Orgn"/>
</dbReference>
<dbReference type="InterPro" id="IPR036280">
    <property type="entry name" value="Multihaem_cyt_sf"/>
</dbReference>
<accession>A0A1J5SIF4</accession>
<dbReference type="SMART" id="SM00408">
    <property type="entry name" value="IGc2"/>
    <property type="match status" value="2"/>
</dbReference>
<dbReference type="EC" id="3.2.1.4" evidence="4"/>
<feature type="domain" description="Ig-like" evidence="3">
    <location>
        <begin position="752"/>
        <end position="825"/>
    </location>
</feature>
<dbReference type="SUPFAM" id="SSF48726">
    <property type="entry name" value="Immunoglobulin"/>
    <property type="match status" value="2"/>
</dbReference>
<dbReference type="InterPro" id="IPR013098">
    <property type="entry name" value="Ig_I-set"/>
</dbReference>
<sequence>MKRSFLAHATTALLCLAALSKPVQGQSSNAALLGWNNLGMHCMDSDYSVFSILPPYNVIEAQLIVGGKLVKSGSGYTITYQAIADPSGSINTTSAGKTNFFTFTSSLYGSVPTDTGLLGWKMPGASNTPQSMLFEASNSPASGVNTPVNWFRAEGIPITPYDDSTAKNTYPMMRLVARDASNTVLATTDIVLPVSDEMDCRACHASTSGPAARPSAGWVNDPNSERDYRLNILRLHDEHEFALHPAAYKAALSTKGYNAAGLYANVVTDLKPVLCAACHLSEALQGSGISGIPPLTAAVHSYHANVMDPVLNMTLNNVANRAACYRCHPGSTTKCLRGAMGASVAPDGTSAMQCQSCHGTMSMVGSATRTGWFQEPNCQSCHTGTATHNNGQIRYMSAFTDSMGTVRVPVDTTFATTPNTPASGLSLYRFSVGHGGLQCSACHGSTHAVFPSSHADDNVASIQHQGHAGPLVECSTCHTAGVPNTINGGPHGMHPIGQAWVSAHGNAVEQGGATACQACHGTDYRGTVLSMVQGDRTLSAFGTQTFYRGATIGCYTCHNGPSSEHSNSSTPPSVSNVSVATTTGQSVAVTIPVSGTGATVHILSQPSHGSVGINGALATYVPEAGYTGSDSFTYAAYDGSKNSAMATGTVTVGGGSSAVPSITTQPAGQSVSAGASVTFSVTVAGSGSVTYQWSKDGTAIPGATGSSLTLSNVQSSNAGNYTVVITNANGSVTSSVAALSVGTTTPDTTSAPVFVMQPVGVAVAPGQALVLYGQASGLPSVTYQWVKDGQAVSGATSATYYVPRASASDAGSYVLRATTAAGTVSSTPAVVAITNAAPPAFLSLSMRTMIQGGQTATAGINISGSRSMTVLIRAAGPGLQPYGVTNTAPDPQLTVYNVTSGTPVKIAYNDNWDPSLAAVFTKLGAFSFASGSTDSALLITLPPGLYTAEASDKTGTTGEVLIEVYYLP</sequence>
<dbReference type="InterPro" id="IPR036179">
    <property type="entry name" value="Ig-like_dom_sf"/>
</dbReference>
<dbReference type="PANTHER" id="PTHR45080:SF8">
    <property type="entry name" value="IG-LIKE DOMAIN-CONTAINING PROTEIN"/>
    <property type="match status" value="1"/>
</dbReference>
<dbReference type="InterPro" id="IPR013783">
    <property type="entry name" value="Ig-like_fold"/>
</dbReference>
<dbReference type="GO" id="GO:0007156">
    <property type="term" value="P:homophilic cell adhesion via plasma membrane adhesion molecules"/>
    <property type="evidence" value="ECO:0007669"/>
    <property type="project" value="TreeGrafter"/>
</dbReference>
<dbReference type="GO" id="GO:0008810">
    <property type="term" value="F:cellulase activity"/>
    <property type="evidence" value="ECO:0007669"/>
    <property type="project" value="UniProtKB-EC"/>
</dbReference>
<reference evidence="4" key="1">
    <citation type="submission" date="2016-10" db="EMBL/GenBank/DDBJ databases">
        <title>Sequence of Gallionella enrichment culture.</title>
        <authorList>
            <person name="Poehlein A."/>
            <person name="Muehling M."/>
            <person name="Daniel R."/>
        </authorList>
    </citation>
    <scope>NUCLEOTIDE SEQUENCE</scope>
</reference>
<dbReference type="EMBL" id="MLJW01000083">
    <property type="protein sequence ID" value="OIR01484.1"/>
    <property type="molecule type" value="Genomic_DNA"/>
</dbReference>
<dbReference type="SUPFAM" id="SSF48695">
    <property type="entry name" value="Multiheme cytochromes"/>
    <property type="match status" value="1"/>
</dbReference>
<gene>
    <name evidence="4" type="primary">cenC_4</name>
    <name evidence="4" type="ORF">GALL_163850</name>
</gene>
<dbReference type="Pfam" id="PF07679">
    <property type="entry name" value="I-set"/>
    <property type="match status" value="1"/>
</dbReference>
<protein>
    <submittedName>
        <fullName evidence="4">Endoglucanase C</fullName>
        <ecNumber evidence="4">3.2.1.4</ecNumber>
    </submittedName>
</protein>
<keyword evidence="2" id="KW-1015">Disulfide bond</keyword>
<dbReference type="CDD" id="cd00096">
    <property type="entry name" value="Ig"/>
    <property type="match status" value="1"/>
</dbReference>
<dbReference type="GO" id="GO:0005886">
    <property type="term" value="C:plasma membrane"/>
    <property type="evidence" value="ECO:0007669"/>
    <property type="project" value="TreeGrafter"/>
</dbReference>
<keyword evidence="4" id="KW-0326">Glycosidase</keyword>
<evidence type="ECO:0000313" key="4">
    <source>
        <dbReference type="EMBL" id="OIR01484.1"/>
    </source>
</evidence>